<gene>
    <name evidence="2" type="ORF">PR048_009366</name>
</gene>
<feature type="compositionally biased region" description="Polar residues" evidence="1">
    <location>
        <begin position="118"/>
        <end position="129"/>
    </location>
</feature>
<evidence type="ECO:0000313" key="2">
    <source>
        <dbReference type="EMBL" id="KAJ8889861.1"/>
    </source>
</evidence>
<name>A0ABQ9HZP1_9NEOP</name>
<organism evidence="2 3">
    <name type="scientific">Dryococelus australis</name>
    <dbReference type="NCBI Taxonomy" id="614101"/>
    <lineage>
        <taxon>Eukaryota</taxon>
        <taxon>Metazoa</taxon>
        <taxon>Ecdysozoa</taxon>
        <taxon>Arthropoda</taxon>
        <taxon>Hexapoda</taxon>
        <taxon>Insecta</taxon>
        <taxon>Pterygota</taxon>
        <taxon>Neoptera</taxon>
        <taxon>Polyneoptera</taxon>
        <taxon>Phasmatodea</taxon>
        <taxon>Verophasmatodea</taxon>
        <taxon>Anareolatae</taxon>
        <taxon>Phasmatidae</taxon>
        <taxon>Eurycanthinae</taxon>
        <taxon>Dryococelus</taxon>
    </lineage>
</organism>
<dbReference type="EMBL" id="JARBHB010000003">
    <property type="protein sequence ID" value="KAJ8889861.1"/>
    <property type="molecule type" value="Genomic_DNA"/>
</dbReference>
<protein>
    <submittedName>
        <fullName evidence="2">Uncharacterized protein</fullName>
    </submittedName>
</protein>
<evidence type="ECO:0000313" key="3">
    <source>
        <dbReference type="Proteomes" id="UP001159363"/>
    </source>
</evidence>
<accession>A0ABQ9HZP1</accession>
<comment type="caution">
    <text evidence="2">The sequence shown here is derived from an EMBL/GenBank/DDBJ whole genome shotgun (WGS) entry which is preliminary data.</text>
</comment>
<feature type="region of interest" description="Disordered" evidence="1">
    <location>
        <begin position="118"/>
        <end position="149"/>
    </location>
</feature>
<sequence>MIPDSKIAKKYNCLHKIFLIVMELAKSEEKTSVGAAISNNRDAELYPVVLAYCSNEILMTQILYYVLIPCAPLPSIVAPKGAEKHVKTEAPPFIKKNWYCWGQHLHKDCPVVNRAESEPTNAIKNTTNAEKTKGRETGKGKENGTSRDD</sequence>
<feature type="compositionally biased region" description="Basic and acidic residues" evidence="1">
    <location>
        <begin position="130"/>
        <end position="149"/>
    </location>
</feature>
<reference evidence="2 3" key="1">
    <citation type="submission" date="2023-02" db="EMBL/GenBank/DDBJ databases">
        <title>LHISI_Scaffold_Assembly.</title>
        <authorList>
            <person name="Stuart O.P."/>
            <person name="Cleave R."/>
            <person name="Magrath M.J.L."/>
            <person name="Mikheyev A.S."/>
        </authorList>
    </citation>
    <scope>NUCLEOTIDE SEQUENCE [LARGE SCALE GENOMIC DNA]</scope>
    <source>
        <strain evidence="2">Daus_M_001</strain>
        <tissue evidence="2">Leg muscle</tissue>
    </source>
</reference>
<proteinExistence type="predicted"/>
<evidence type="ECO:0000256" key="1">
    <source>
        <dbReference type="SAM" id="MobiDB-lite"/>
    </source>
</evidence>
<dbReference type="Proteomes" id="UP001159363">
    <property type="component" value="Chromosome 3"/>
</dbReference>
<keyword evidence="3" id="KW-1185">Reference proteome</keyword>